<sequence length="161" mass="18570">MQNAPVPEDEKERMEAVHRIAILDSDPEERFDVLTRQAVEKLNVAISMVSIIDHDREWFKSCTGLNQKEGERVVSFCAHALLAKVLFVVENTLEDERFHDNPMVVGFPFIRFYAGMALFDYKTRQPIGVFCVKDTKPRKLRMEETAIIVDLADQAEKEINK</sequence>
<dbReference type="InterPro" id="IPR003018">
    <property type="entry name" value="GAF"/>
</dbReference>
<evidence type="ECO:0000259" key="1">
    <source>
        <dbReference type="Pfam" id="PF01590"/>
    </source>
</evidence>
<name>A0A1F6VGK6_9BACT</name>
<evidence type="ECO:0000313" key="2">
    <source>
        <dbReference type="EMBL" id="OGI68718.1"/>
    </source>
</evidence>
<reference evidence="2 3" key="1">
    <citation type="journal article" date="2016" name="Nat. Commun.">
        <title>Thousands of microbial genomes shed light on interconnected biogeochemical processes in an aquifer system.</title>
        <authorList>
            <person name="Anantharaman K."/>
            <person name="Brown C.T."/>
            <person name="Hug L.A."/>
            <person name="Sharon I."/>
            <person name="Castelle C.J."/>
            <person name="Probst A.J."/>
            <person name="Thomas B.C."/>
            <person name="Singh A."/>
            <person name="Wilkins M.J."/>
            <person name="Karaoz U."/>
            <person name="Brodie E.L."/>
            <person name="Williams K.H."/>
            <person name="Hubbard S.S."/>
            <person name="Banfield J.F."/>
        </authorList>
    </citation>
    <scope>NUCLEOTIDE SEQUENCE [LARGE SCALE GENOMIC DNA]</scope>
</reference>
<proteinExistence type="predicted"/>
<evidence type="ECO:0000313" key="3">
    <source>
        <dbReference type="Proteomes" id="UP000178235"/>
    </source>
</evidence>
<accession>A0A1F6VGK6</accession>
<gene>
    <name evidence="2" type="ORF">A2738_00200</name>
</gene>
<feature type="domain" description="GAF" evidence="1">
    <location>
        <begin position="26"/>
        <end position="159"/>
    </location>
</feature>
<dbReference type="EMBL" id="MFTS01000001">
    <property type="protein sequence ID" value="OGI68718.1"/>
    <property type="molecule type" value="Genomic_DNA"/>
</dbReference>
<dbReference type="PANTHER" id="PTHR43102:SF2">
    <property type="entry name" value="GAF DOMAIN-CONTAINING PROTEIN"/>
    <property type="match status" value="1"/>
</dbReference>
<comment type="caution">
    <text evidence="2">The sequence shown here is derived from an EMBL/GenBank/DDBJ whole genome shotgun (WGS) entry which is preliminary data.</text>
</comment>
<dbReference type="Gene3D" id="3.30.450.40">
    <property type="match status" value="1"/>
</dbReference>
<organism evidence="2 3">
    <name type="scientific">Candidatus Nomurabacteria bacterium RIFCSPHIGHO2_01_FULL_42_15</name>
    <dbReference type="NCBI Taxonomy" id="1801742"/>
    <lineage>
        <taxon>Bacteria</taxon>
        <taxon>Candidatus Nomuraibacteriota</taxon>
    </lineage>
</organism>
<dbReference type="InterPro" id="IPR029016">
    <property type="entry name" value="GAF-like_dom_sf"/>
</dbReference>
<dbReference type="Proteomes" id="UP000178235">
    <property type="component" value="Unassembled WGS sequence"/>
</dbReference>
<dbReference type="AlphaFoldDB" id="A0A1F6VGK6"/>
<dbReference type="Pfam" id="PF01590">
    <property type="entry name" value="GAF"/>
    <property type="match status" value="1"/>
</dbReference>
<dbReference type="PANTHER" id="PTHR43102">
    <property type="entry name" value="SLR1143 PROTEIN"/>
    <property type="match status" value="1"/>
</dbReference>
<protein>
    <recommendedName>
        <fullName evidence="1">GAF domain-containing protein</fullName>
    </recommendedName>
</protein>
<dbReference type="SUPFAM" id="SSF55781">
    <property type="entry name" value="GAF domain-like"/>
    <property type="match status" value="1"/>
</dbReference>